<keyword evidence="1" id="KW-0175">Coiled coil</keyword>
<evidence type="ECO:0000256" key="1">
    <source>
        <dbReference type="SAM" id="Coils"/>
    </source>
</evidence>
<organism evidence="3 4">
    <name type="scientific">Pseudoscardovia suis</name>
    <dbReference type="NCBI Taxonomy" id="987063"/>
    <lineage>
        <taxon>Bacteria</taxon>
        <taxon>Bacillati</taxon>
        <taxon>Actinomycetota</taxon>
        <taxon>Actinomycetes</taxon>
        <taxon>Bifidobacteriales</taxon>
        <taxon>Bifidobacteriaceae</taxon>
        <taxon>Pseudoscardovia</taxon>
    </lineage>
</organism>
<comment type="caution">
    <text evidence="3">The sequence shown here is derived from an EMBL/GenBank/DDBJ whole genome shotgun (WGS) entry which is preliminary data.</text>
</comment>
<dbReference type="Gene3D" id="1.20.5.620">
    <property type="entry name" value="F1F0 ATP synthase subunit B, membrane domain"/>
    <property type="match status" value="1"/>
</dbReference>
<dbReference type="OrthoDB" id="3239773at2"/>
<feature type="compositionally biased region" description="Basic and acidic residues" evidence="2">
    <location>
        <begin position="44"/>
        <end position="54"/>
    </location>
</feature>
<name>A0A261EUH0_9BIFI</name>
<dbReference type="AlphaFoldDB" id="A0A261EUH0"/>
<proteinExistence type="predicted"/>
<evidence type="ECO:0000256" key="2">
    <source>
        <dbReference type="SAM" id="MobiDB-lite"/>
    </source>
</evidence>
<feature type="coiled-coil region" evidence="1">
    <location>
        <begin position="347"/>
        <end position="374"/>
    </location>
</feature>
<evidence type="ECO:0000313" key="4">
    <source>
        <dbReference type="Proteomes" id="UP000216454"/>
    </source>
</evidence>
<evidence type="ECO:0008006" key="5">
    <source>
        <dbReference type="Google" id="ProtNLM"/>
    </source>
</evidence>
<dbReference type="EMBL" id="MWWQ01000013">
    <property type="protein sequence ID" value="OZG50510.1"/>
    <property type="molecule type" value="Genomic_DNA"/>
</dbReference>
<accession>A0A261EUH0</accession>
<gene>
    <name evidence="3" type="ORF">PSSU_1222</name>
</gene>
<feature type="compositionally biased region" description="Low complexity" evidence="2">
    <location>
        <begin position="94"/>
        <end position="107"/>
    </location>
</feature>
<sequence>MSDAIDDSDTAAAAQADSSKSSSERAEGTRAHGNAPVQESDTADGSRNDSHAATDDVETEAFALAPSTGPQDVLDSYTAPDDDGADMEFDGDANDGAGSEDASAADSSDSESDDADDGATDAEGGDVSGATRRDDSSRKRIHLTDYAAADGESRPRASSYSVDSDDPDDYLDDDSANPSDPTESEEYRSMRNQFSTAFDLIDSLIDEVNAAPGGLFNHDQARINRTNLVDELTNLKKLLPVQLSHASNLMRQANYRLDDAQTEANSIVSDARAKAAKIISAAEERAEFLAGQENVVAIANDKASAIMSAAQKKADKLTIGADEYCENVMGELSQQLQHISASVNEGVRVIGERKAAAQRDLEALNAQLADDDQQ</sequence>
<feature type="region of interest" description="Disordered" evidence="2">
    <location>
        <begin position="1"/>
        <end position="188"/>
    </location>
</feature>
<feature type="compositionally biased region" description="Low complexity" evidence="2">
    <location>
        <begin position="10"/>
        <end position="21"/>
    </location>
</feature>
<feature type="compositionally biased region" description="Acidic residues" evidence="2">
    <location>
        <begin position="163"/>
        <end position="175"/>
    </location>
</feature>
<dbReference type="RefSeq" id="WP_094691559.1">
    <property type="nucleotide sequence ID" value="NZ_MWWQ01000013.1"/>
</dbReference>
<protein>
    <recommendedName>
        <fullName evidence="5">Cell division protein</fullName>
    </recommendedName>
</protein>
<dbReference type="Proteomes" id="UP000216454">
    <property type="component" value="Unassembled WGS sequence"/>
</dbReference>
<reference evidence="3 4" key="1">
    <citation type="journal article" date="2017" name="BMC Genomics">
        <title>Comparative genomic and phylogenomic analyses of the Bifidobacteriaceae family.</title>
        <authorList>
            <person name="Lugli G.A."/>
            <person name="Milani C."/>
            <person name="Turroni F."/>
            <person name="Duranti S."/>
            <person name="Mancabelli L."/>
            <person name="Mangifesta M."/>
            <person name="Ferrario C."/>
            <person name="Modesto M."/>
            <person name="Mattarelli P."/>
            <person name="Jiri K."/>
            <person name="van Sinderen D."/>
            <person name="Ventura M."/>
        </authorList>
    </citation>
    <scope>NUCLEOTIDE SEQUENCE [LARGE SCALE GENOMIC DNA]</scope>
    <source>
        <strain evidence="3 4">DSM 24744</strain>
    </source>
</reference>
<feature type="compositionally biased region" description="Acidic residues" evidence="2">
    <location>
        <begin position="80"/>
        <end position="93"/>
    </location>
</feature>
<evidence type="ECO:0000313" key="3">
    <source>
        <dbReference type="EMBL" id="OZG50510.1"/>
    </source>
</evidence>
<feature type="compositionally biased region" description="Acidic residues" evidence="2">
    <location>
        <begin position="108"/>
        <end position="124"/>
    </location>
</feature>
<keyword evidence="4" id="KW-1185">Reference proteome</keyword>